<dbReference type="FunCoup" id="A0A1S0U8Y7">
    <property type="interactions" value="3"/>
</dbReference>
<evidence type="ECO:0000256" key="4">
    <source>
        <dbReference type="SAM" id="MobiDB-lite"/>
    </source>
</evidence>
<feature type="region of interest" description="Disordered" evidence="4">
    <location>
        <begin position="736"/>
        <end position="762"/>
    </location>
</feature>
<dbReference type="InterPro" id="IPR052779">
    <property type="entry name" value="WDR62"/>
</dbReference>
<dbReference type="CTD" id="9939152"/>
<feature type="compositionally biased region" description="Polar residues" evidence="4">
    <location>
        <begin position="1559"/>
        <end position="1568"/>
    </location>
</feature>
<evidence type="ECO:0000256" key="3">
    <source>
        <dbReference type="PROSITE-ProRule" id="PRU00221"/>
    </source>
</evidence>
<keyword evidence="2" id="KW-0677">Repeat</keyword>
<dbReference type="GO" id="GO:0072686">
    <property type="term" value="C:mitotic spindle"/>
    <property type="evidence" value="ECO:0007669"/>
    <property type="project" value="TreeGrafter"/>
</dbReference>
<evidence type="ECO:0008006" key="6">
    <source>
        <dbReference type="Google" id="ProtNLM"/>
    </source>
</evidence>
<reference evidence="5" key="1">
    <citation type="submission" date="2012-04" db="EMBL/GenBank/DDBJ databases">
        <title>The Genome Sequence of Loa loa.</title>
        <authorList>
            <consortium name="The Broad Institute Genome Sequencing Platform"/>
            <consortium name="Broad Institute Genome Sequencing Center for Infectious Disease"/>
            <person name="Nutman T.B."/>
            <person name="Fink D.L."/>
            <person name="Russ C."/>
            <person name="Young S."/>
            <person name="Zeng Q."/>
            <person name="Gargeya S."/>
            <person name="Alvarado L."/>
            <person name="Berlin A."/>
            <person name="Chapman S.B."/>
            <person name="Chen Z."/>
            <person name="Freedman E."/>
            <person name="Gellesch M."/>
            <person name="Goldberg J."/>
            <person name="Griggs A."/>
            <person name="Gujja S."/>
            <person name="Heilman E.R."/>
            <person name="Heiman D."/>
            <person name="Howarth C."/>
            <person name="Mehta T."/>
            <person name="Neiman D."/>
            <person name="Pearson M."/>
            <person name="Roberts A."/>
            <person name="Saif S."/>
            <person name="Shea T."/>
            <person name="Shenoy N."/>
            <person name="Sisk P."/>
            <person name="Stolte C."/>
            <person name="Sykes S."/>
            <person name="White J."/>
            <person name="Yandava C."/>
            <person name="Haas B."/>
            <person name="Henn M.R."/>
            <person name="Nusbaum C."/>
            <person name="Birren B."/>
        </authorList>
    </citation>
    <scope>NUCLEOTIDE SEQUENCE [LARGE SCALE GENOMIC DNA]</scope>
</reference>
<accession>A0A1S0U8Y7</accession>
<proteinExistence type="predicted"/>
<dbReference type="InterPro" id="IPR015943">
    <property type="entry name" value="WD40/YVTN_repeat-like_dom_sf"/>
</dbReference>
<dbReference type="RefSeq" id="XP_020303744.1">
    <property type="nucleotide sequence ID" value="XM_020445841.1"/>
</dbReference>
<dbReference type="InParanoid" id="A0A1S0U8Y7"/>
<dbReference type="EMBL" id="JH712068">
    <property type="protein sequence ID" value="EFO26711.2"/>
    <property type="molecule type" value="Genomic_DNA"/>
</dbReference>
<evidence type="ECO:0000313" key="5">
    <source>
        <dbReference type="EMBL" id="EFO26711.2"/>
    </source>
</evidence>
<feature type="repeat" description="WD" evidence="3">
    <location>
        <begin position="424"/>
        <end position="457"/>
    </location>
</feature>
<dbReference type="InterPro" id="IPR011047">
    <property type="entry name" value="Quinoprotein_ADH-like_sf"/>
</dbReference>
<dbReference type="InterPro" id="IPR001680">
    <property type="entry name" value="WD40_rpt"/>
</dbReference>
<feature type="repeat" description="WD" evidence="3">
    <location>
        <begin position="360"/>
        <end position="375"/>
    </location>
</feature>
<dbReference type="SUPFAM" id="SSF50998">
    <property type="entry name" value="Quinoprotein alcohol dehydrogenase-like"/>
    <property type="match status" value="1"/>
</dbReference>
<feature type="compositionally biased region" description="Polar residues" evidence="4">
    <location>
        <begin position="1458"/>
        <end position="1472"/>
    </location>
</feature>
<dbReference type="PANTHER" id="PTHR45589:SF1">
    <property type="entry name" value="WD REPEAT DOMAIN 62, ISOFORM G"/>
    <property type="match status" value="1"/>
</dbReference>
<sequence length="1585" mass="173730">MHLVAFFQAKLERVLGCTAVSRSSVSVDDNKGIVAYPAGATVILYNPRNNGQAHLIGTTKNSITCLSFSFCGRYIATGETGHEPRLRVWELYDVKGQFAFTQIRFTPNGHLVSVGNQHDRSIVVWDWQAQQKIAENRLTSKVNSIDITEQGGCVTVGIRHVKFWYVARKPESTKSVPLQGRSAILADQRNNTFLDVCCAPGNRTFSVTETSLLIEFHDKKLVSTYDLHSEVPRSIVLGTGELFIGFNNGFIRCLDITTMKHKFTFCKPHYLSCDVAEGVKQDALLPDSHPTGCRYPDVRALTYNRKTGMLTVVYSDRSIYTWQQTNRSILKISSQLFHVGPVISLEVYPSNFEWLPHGSIITGGADQTVRIWNVDHLSSSFDENKRTSLPCANVFSEDLKKVIFMTNSDSQLNESPDEVFGASISDTGSGVKSVKVSPDGKHLAAGSRDGNLSVYDLTIPTMEMIAFFEAHESDIMCMEYSDPKSREFVLQFFTEFYVVSSCAIKTFASAFATFYKFTVSARYLLATGSRDRMVHLFDPLNGYQPLASIDDHTSTINSILFVEEAGSLQLISSAADRSIVIRKMVDSEPSSVTFSRITHIKSQFGLNYIVLSAGGMVAACQDRQLRTYSFQGKLVKQIKGAASDDGQLTRVRLDPSGIYAATVCTNRNVYIIDVATGEFAAVLTGQSDNITDVAFSADCRRLYVVSYSGCIFVWRLSNFLVSKMMTAARKSQITKNTSTAGIEKPCERSETPDSLLGSGSDAAGDEHMEYIRNMKVKDSESEFGSLSSIRIGDEDSDSCMGRKPTTMIINTPSSSMITDDDFELKRLTTEVVRRSTSGMMNEQFTSWDNVSAANDFSDEEQTLLSTTTSADRSSGALNFVQQQLGGSATIGREGDACTTSSNTPLNLRLTQLPGTTAALVCHNGAGNGTDIVKEENADSYGPSSIVAGNSVLTRKSRKKWDDMAISPIGDTPVYVSSLISNSFDVPSTETHVFPSSTEPSSSKENVLGGFMTMNGNQIQYSPLSSERNVNKKIPNSISASGIAELQQQVSSFPFSNAIRNASESSEPYNTPVLVSPSMSPQSPSSAFSRASVKRCSLTKRLKGIRCSESQTVWTPPLIGTRRSASNMHYTTVSGRTIPVTRRKEDYASSDLHLRSRSQSPSQLALSVLGNGKRQRQDSDMSTYSVLTMASTRLTPSSSRTNLRAVTLNKQQSSQTLNRLAGLRDRLRKSQENLAGPLSDDGFAAVPNIMSRSKSFGNLRLTAAAPLNGNRPGLGLLLGTSSDASRSYLSRLSADITPVGFLLILLVFPTASAKYLPRTDVEIAKDNLIKEGQIDSVIFSGASGLNIRSRLIARSVGNLYNTPERNDILTGSNLLNQAEIPSGTKTERNLAKTIENLKKASNPDLSKFEIAETSEVLLEAENEREHLFPLAFSTRNQKGKGAVQKRVERYQPRNRVSRDTTSGESDSNSSEINGSPLLQAGGTLGQQFAPRRYFTTINGTSRSISCVESMPRQSVLQTRRIFEPQQRHSSSSVQRRVPSYLAQKLASGDIVAPDVGSEEYPQQSTSSSEVVAFQDFAAKTHQSKRK</sequence>
<organism evidence="5">
    <name type="scientific">Loa loa</name>
    <name type="common">Eye worm</name>
    <name type="synonym">Filaria loa</name>
    <dbReference type="NCBI Taxonomy" id="7209"/>
    <lineage>
        <taxon>Eukaryota</taxon>
        <taxon>Metazoa</taxon>
        <taxon>Ecdysozoa</taxon>
        <taxon>Nematoda</taxon>
        <taxon>Chromadorea</taxon>
        <taxon>Rhabditida</taxon>
        <taxon>Spirurina</taxon>
        <taxon>Spiruromorpha</taxon>
        <taxon>Filarioidea</taxon>
        <taxon>Onchocercidae</taxon>
        <taxon>Loa</taxon>
    </lineage>
</organism>
<name>A0A1S0U8Y7_LOALO</name>
<dbReference type="GO" id="GO:0007099">
    <property type="term" value="P:centriole replication"/>
    <property type="evidence" value="ECO:0007669"/>
    <property type="project" value="TreeGrafter"/>
</dbReference>
<feature type="region of interest" description="Disordered" evidence="4">
    <location>
        <begin position="1437"/>
        <end position="1481"/>
    </location>
</feature>
<dbReference type="Pfam" id="PF00400">
    <property type="entry name" value="WD40"/>
    <property type="match status" value="4"/>
</dbReference>
<gene>
    <name evidence="5" type="ORF">LOAG_01776</name>
</gene>
<evidence type="ECO:0000256" key="2">
    <source>
        <dbReference type="ARBA" id="ARBA00022737"/>
    </source>
</evidence>
<dbReference type="Gene3D" id="2.130.10.10">
    <property type="entry name" value="YVTN repeat-like/Quinoprotein amine dehydrogenase"/>
    <property type="match status" value="4"/>
</dbReference>
<dbReference type="PROSITE" id="PS50082">
    <property type="entry name" value="WD_REPEATS_2"/>
    <property type="match status" value="2"/>
</dbReference>
<evidence type="ECO:0000256" key="1">
    <source>
        <dbReference type="ARBA" id="ARBA00022574"/>
    </source>
</evidence>
<dbReference type="OrthoDB" id="6154712at2759"/>
<dbReference type="GeneID" id="9939152"/>
<dbReference type="SMART" id="SM00320">
    <property type="entry name" value="WD40"/>
    <property type="match status" value="10"/>
</dbReference>
<dbReference type="PROSITE" id="PS00678">
    <property type="entry name" value="WD_REPEATS_1"/>
    <property type="match status" value="1"/>
</dbReference>
<protein>
    <recommendedName>
        <fullName evidence="6">WD_REPEATS_REGION domain-containing protein</fullName>
    </recommendedName>
</protein>
<dbReference type="InterPro" id="IPR019775">
    <property type="entry name" value="WD40_repeat_CS"/>
</dbReference>
<keyword evidence="1 3" id="KW-0853">WD repeat</keyword>
<feature type="region of interest" description="Disordered" evidence="4">
    <location>
        <begin position="1551"/>
        <end position="1571"/>
    </location>
</feature>
<dbReference type="OMA" id="SKSMMNL"/>
<dbReference type="KEGG" id="loa:LOAG_01776"/>
<dbReference type="PANTHER" id="PTHR45589">
    <property type="entry name" value="WD REPEAT DOMAIN 62, ISOFORM G"/>
    <property type="match status" value="1"/>
</dbReference>